<organism evidence="1">
    <name type="scientific">Anguilla anguilla</name>
    <name type="common">European freshwater eel</name>
    <name type="synonym">Muraena anguilla</name>
    <dbReference type="NCBI Taxonomy" id="7936"/>
    <lineage>
        <taxon>Eukaryota</taxon>
        <taxon>Metazoa</taxon>
        <taxon>Chordata</taxon>
        <taxon>Craniata</taxon>
        <taxon>Vertebrata</taxon>
        <taxon>Euteleostomi</taxon>
        <taxon>Actinopterygii</taxon>
        <taxon>Neopterygii</taxon>
        <taxon>Teleostei</taxon>
        <taxon>Anguilliformes</taxon>
        <taxon>Anguillidae</taxon>
        <taxon>Anguilla</taxon>
    </lineage>
</organism>
<reference evidence="1" key="1">
    <citation type="submission" date="2014-11" db="EMBL/GenBank/DDBJ databases">
        <authorList>
            <person name="Amaro Gonzalez C."/>
        </authorList>
    </citation>
    <scope>NUCLEOTIDE SEQUENCE</scope>
</reference>
<dbReference type="AlphaFoldDB" id="A0A0E9S5Y6"/>
<accession>A0A0E9S5Y6</accession>
<protein>
    <submittedName>
        <fullName evidence="1">Uncharacterized protein</fullName>
    </submittedName>
</protein>
<sequence length="82" mass="9353">MSFKKISQLTSLPQGTDLFIILNFWYHIFSNFMEIQCCPHTMTSVFLTSSVFCSSVIIHVPSRGQCTITLRFPQTDSSLKKS</sequence>
<proteinExistence type="predicted"/>
<reference evidence="1" key="2">
    <citation type="journal article" date="2015" name="Fish Shellfish Immunol.">
        <title>Early steps in the European eel (Anguilla anguilla)-Vibrio vulnificus interaction in the gills: Role of the RtxA13 toxin.</title>
        <authorList>
            <person name="Callol A."/>
            <person name="Pajuelo D."/>
            <person name="Ebbesson L."/>
            <person name="Teles M."/>
            <person name="MacKenzie S."/>
            <person name="Amaro C."/>
        </authorList>
    </citation>
    <scope>NUCLEOTIDE SEQUENCE</scope>
</reference>
<evidence type="ECO:0000313" key="1">
    <source>
        <dbReference type="EMBL" id="JAH36706.1"/>
    </source>
</evidence>
<dbReference type="EMBL" id="GBXM01071871">
    <property type="protein sequence ID" value="JAH36706.1"/>
    <property type="molecule type" value="Transcribed_RNA"/>
</dbReference>
<name>A0A0E9S5Y6_ANGAN</name>